<evidence type="ECO:0000256" key="1">
    <source>
        <dbReference type="ARBA" id="ARBA00010605"/>
    </source>
</evidence>
<dbReference type="InterPro" id="IPR020070">
    <property type="entry name" value="Ribosomal_bL9_N"/>
</dbReference>
<evidence type="ECO:0000313" key="10">
    <source>
        <dbReference type="EMBL" id="MCP9292165.1"/>
    </source>
</evidence>
<keyword evidence="5 7" id="KW-0687">Ribonucleoprotein</keyword>
<dbReference type="Pfam" id="PF01281">
    <property type="entry name" value="Ribosomal_L9_N"/>
    <property type="match status" value="1"/>
</dbReference>
<evidence type="ECO:0000256" key="5">
    <source>
        <dbReference type="ARBA" id="ARBA00023274"/>
    </source>
</evidence>
<evidence type="ECO:0000313" key="11">
    <source>
        <dbReference type="Proteomes" id="UP001139125"/>
    </source>
</evidence>
<dbReference type="RefSeq" id="WP_255135039.1">
    <property type="nucleotide sequence ID" value="NZ_CP175953.1"/>
</dbReference>
<gene>
    <name evidence="7 10" type="primary">rplI</name>
    <name evidence="10" type="ORF">NM125_11295</name>
</gene>
<dbReference type="GO" id="GO:0005840">
    <property type="term" value="C:ribosome"/>
    <property type="evidence" value="ECO:0007669"/>
    <property type="project" value="UniProtKB-KW"/>
</dbReference>
<evidence type="ECO:0000256" key="6">
    <source>
        <dbReference type="ARBA" id="ARBA00035292"/>
    </source>
</evidence>
<dbReference type="InterPro" id="IPR020594">
    <property type="entry name" value="Ribosomal_bL9_bac/chp"/>
</dbReference>
<dbReference type="PROSITE" id="PS00651">
    <property type="entry name" value="RIBOSOMAL_L9"/>
    <property type="match status" value="1"/>
</dbReference>
<dbReference type="SUPFAM" id="SSF55653">
    <property type="entry name" value="Ribosomal protein L9 C-domain"/>
    <property type="match status" value="1"/>
</dbReference>
<evidence type="ECO:0000256" key="7">
    <source>
        <dbReference type="HAMAP-Rule" id="MF_00503"/>
    </source>
</evidence>
<dbReference type="FunFam" id="3.40.5.10:FF:000003">
    <property type="entry name" value="50S ribosomal protein L9"/>
    <property type="match status" value="1"/>
</dbReference>
<sequence length="148" mass="16352">MKIILREDVEKLGQSGEVVDVKDGYGRNYLIPQGKAVMATKGAIQELERLKKEAARQAEFTVKEAKELAKQLEVTSLTIPVTTGEEDKIHGTVTNADIAAALEEREILVDKKDISLDQDVKALGEYTATVNLVGDLNPQVKFWVVKDE</sequence>
<dbReference type="AlphaFoldDB" id="A0A9X2RES8"/>
<evidence type="ECO:0000256" key="4">
    <source>
        <dbReference type="ARBA" id="ARBA00022980"/>
    </source>
</evidence>
<dbReference type="GO" id="GO:0006412">
    <property type="term" value="P:translation"/>
    <property type="evidence" value="ECO:0007669"/>
    <property type="project" value="UniProtKB-UniRule"/>
</dbReference>
<dbReference type="EMBL" id="JANDBC010000002">
    <property type="protein sequence ID" value="MCP9292165.1"/>
    <property type="molecule type" value="Genomic_DNA"/>
</dbReference>
<dbReference type="GO" id="GO:0019843">
    <property type="term" value="F:rRNA binding"/>
    <property type="evidence" value="ECO:0007669"/>
    <property type="project" value="UniProtKB-UniRule"/>
</dbReference>
<comment type="similarity">
    <text evidence="1 7">Belongs to the bacterial ribosomal protein bL9 family.</text>
</comment>
<dbReference type="InterPro" id="IPR036935">
    <property type="entry name" value="Ribosomal_bL9_N_sf"/>
</dbReference>
<protein>
    <recommendedName>
        <fullName evidence="6 7">Large ribosomal subunit protein bL9</fullName>
    </recommendedName>
</protein>
<keyword evidence="3 7" id="KW-0694">RNA-binding</keyword>
<keyword evidence="2 7" id="KW-0699">rRNA-binding</keyword>
<dbReference type="Gene3D" id="3.10.430.100">
    <property type="entry name" value="Ribosomal protein L9, C-terminal domain"/>
    <property type="match status" value="1"/>
</dbReference>
<dbReference type="PANTHER" id="PTHR21368">
    <property type="entry name" value="50S RIBOSOMAL PROTEIN L9"/>
    <property type="match status" value="1"/>
</dbReference>
<dbReference type="GO" id="GO:0003735">
    <property type="term" value="F:structural constituent of ribosome"/>
    <property type="evidence" value="ECO:0007669"/>
    <property type="project" value="InterPro"/>
</dbReference>
<dbReference type="InterPro" id="IPR036791">
    <property type="entry name" value="Ribosomal_bL9_C_sf"/>
</dbReference>
<keyword evidence="8" id="KW-0175">Coiled coil</keyword>
<name>A0A9X2RES8_9BACT</name>
<dbReference type="InterPro" id="IPR000244">
    <property type="entry name" value="Ribosomal_bL9"/>
</dbReference>
<keyword evidence="11" id="KW-1185">Reference proteome</keyword>
<evidence type="ECO:0000256" key="2">
    <source>
        <dbReference type="ARBA" id="ARBA00022730"/>
    </source>
</evidence>
<dbReference type="InterPro" id="IPR020069">
    <property type="entry name" value="Ribosomal_bL9_C"/>
</dbReference>
<reference evidence="10" key="1">
    <citation type="submission" date="2022-06" db="EMBL/GenBank/DDBJ databases">
        <title>Gracilimonas sp. CAU 1638 isolated from sea sediment.</title>
        <authorList>
            <person name="Kim W."/>
        </authorList>
    </citation>
    <scope>NUCLEOTIDE SEQUENCE</scope>
    <source>
        <strain evidence="10">CAU 1638</strain>
    </source>
</reference>
<accession>A0A9X2RES8</accession>
<comment type="caution">
    <text evidence="10">The sequence shown here is derived from an EMBL/GenBank/DDBJ whole genome shotgun (WGS) entry which is preliminary data.</text>
</comment>
<feature type="domain" description="Ribosomal protein L9" evidence="9">
    <location>
        <begin position="13"/>
        <end position="40"/>
    </location>
</feature>
<organism evidence="10 11">
    <name type="scientific">Gracilimonas sediminicola</name>
    <dbReference type="NCBI Taxonomy" id="2952158"/>
    <lineage>
        <taxon>Bacteria</taxon>
        <taxon>Pseudomonadati</taxon>
        <taxon>Balneolota</taxon>
        <taxon>Balneolia</taxon>
        <taxon>Balneolales</taxon>
        <taxon>Balneolaceae</taxon>
        <taxon>Gracilimonas</taxon>
    </lineage>
</organism>
<dbReference type="Gene3D" id="3.40.5.10">
    <property type="entry name" value="Ribosomal protein L9, N-terminal domain"/>
    <property type="match status" value="1"/>
</dbReference>
<proteinExistence type="inferred from homology"/>
<dbReference type="InterPro" id="IPR009027">
    <property type="entry name" value="Ribosomal_bL9/RNase_H1_N"/>
</dbReference>
<dbReference type="Proteomes" id="UP001139125">
    <property type="component" value="Unassembled WGS sequence"/>
</dbReference>
<dbReference type="Pfam" id="PF03948">
    <property type="entry name" value="Ribosomal_L9_C"/>
    <property type="match status" value="1"/>
</dbReference>
<evidence type="ECO:0000259" key="9">
    <source>
        <dbReference type="PROSITE" id="PS00651"/>
    </source>
</evidence>
<keyword evidence="4 7" id="KW-0689">Ribosomal protein</keyword>
<comment type="function">
    <text evidence="7">Binds to the 23S rRNA.</text>
</comment>
<dbReference type="SUPFAM" id="SSF55658">
    <property type="entry name" value="L9 N-domain-like"/>
    <property type="match status" value="1"/>
</dbReference>
<dbReference type="GO" id="GO:1990904">
    <property type="term" value="C:ribonucleoprotein complex"/>
    <property type="evidence" value="ECO:0007669"/>
    <property type="project" value="UniProtKB-KW"/>
</dbReference>
<evidence type="ECO:0000256" key="8">
    <source>
        <dbReference type="SAM" id="Coils"/>
    </source>
</evidence>
<feature type="coiled-coil region" evidence="8">
    <location>
        <begin position="37"/>
        <end position="75"/>
    </location>
</feature>
<dbReference type="NCBIfam" id="TIGR00158">
    <property type="entry name" value="L9"/>
    <property type="match status" value="1"/>
</dbReference>
<dbReference type="HAMAP" id="MF_00503">
    <property type="entry name" value="Ribosomal_bL9"/>
    <property type="match status" value="1"/>
</dbReference>
<evidence type="ECO:0000256" key="3">
    <source>
        <dbReference type="ARBA" id="ARBA00022884"/>
    </source>
</evidence>